<evidence type="ECO:0000313" key="3">
    <source>
        <dbReference type="Proteomes" id="UP000634136"/>
    </source>
</evidence>
<accession>A0A834TCQ9</accession>
<comment type="caution">
    <text evidence="2">The sequence shown here is derived from an EMBL/GenBank/DDBJ whole genome shotgun (WGS) entry which is preliminary data.</text>
</comment>
<dbReference type="AlphaFoldDB" id="A0A834TCQ9"/>
<organism evidence="2 3">
    <name type="scientific">Senna tora</name>
    <dbReference type="NCBI Taxonomy" id="362788"/>
    <lineage>
        <taxon>Eukaryota</taxon>
        <taxon>Viridiplantae</taxon>
        <taxon>Streptophyta</taxon>
        <taxon>Embryophyta</taxon>
        <taxon>Tracheophyta</taxon>
        <taxon>Spermatophyta</taxon>
        <taxon>Magnoliopsida</taxon>
        <taxon>eudicotyledons</taxon>
        <taxon>Gunneridae</taxon>
        <taxon>Pentapetalae</taxon>
        <taxon>rosids</taxon>
        <taxon>fabids</taxon>
        <taxon>Fabales</taxon>
        <taxon>Fabaceae</taxon>
        <taxon>Caesalpinioideae</taxon>
        <taxon>Cassia clade</taxon>
        <taxon>Senna</taxon>
    </lineage>
</organism>
<name>A0A834TCQ9_9FABA</name>
<protein>
    <submittedName>
        <fullName evidence="2">Uncharacterized protein</fullName>
    </submittedName>
</protein>
<evidence type="ECO:0000256" key="1">
    <source>
        <dbReference type="SAM" id="MobiDB-lite"/>
    </source>
</evidence>
<evidence type="ECO:0000313" key="2">
    <source>
        <dbReference type="EMBL" id="KAF7818537.1"/>
    </source>
</evidence>
<sequence length="35" mass="3916">MEAESDSVKIGECLRQSNENERISTKSEDFGRGRG</sequence>
<feature type="region of interest" description="Disordered" evidence="1">
    <location>
        <begin position="1"/>
        <end position="35"/>
    </location>
</feature>
<keyword evidence="3" id="KW-1185">Reference proteome</keyword>
<dbReference type="Proteomes" id="UP000634136">
    <property type="component" value="Unassembled WGS sequence"/>
</dbReference>
<gene>
    <name evidence="2" type="ORF">G2W53_023992</name>
</gene>
<dbReference type="EMBL" id="JAAIUW010000008">
    <property type="protein sequence ID" value="KAF7818537.1"/>
    <property type="molecule type" value="Genomic_DNA"/>
</dbReference>
<proteinExistence type="predicted"/>
<reference evidence="2" key="1">
    <citation type="submission" date="2020-09" db="EMBL/GenBank/DDBJ databases">
        <title>Genome-Enabled Discovery of Anthraquinone Biosynthesis in Senna tora.</title>
        <authorList>
            <person name="Kang S.-H."/>
            <person name="Pandey R.P."/>
            <person name="Lee C.-M."/>
            <person name="Sim J.-S."/>
            <person name="Jeong J.-T."/>
            <person name="Choi B.-S."/>
            <person name="Jung M."/>
            <person name="Ginzburg D."/>
            <person name="Zhao K."/>
            <person name="Won S.Y."/>
            <person name="Oh T.-J."/>
            <person name="Yu Y."/>
            <person name="Kim N.-H."/>
            <person name="Lee O.R."/>
            <person name="Lee T.-H."/>
            <person name="Bashyal P."/>
            <person name="Kim T.-S."/>
            <person name="Lee W.-H."/>
            <person name="Kawkins C."/>
            <person name="Kim C.-K."/>
            <person name="Kim J.S."/>
            <person name="Ahn B.O."/>
            <person name="Rhee S.Y."/>
            <person name="Sohng J.K."/>
        </authorList>
    </citation>
    <scope>NUCLEOTIDE SEQUENCE</scope>
    <source>
        <tissue evidence="2">Leaf</tissue>
    </source>
</reference>
<feature type="compositionally biased region" description="Basic and acidic residues" evidence="1">
    <location>
        <begin position="18"/>
        <end position="35"/>
    </location>
</feature>